<accession>A0A4P6Q359</accession>
<evidence type="ECO:0000256" key="1">
    <source>
        <dbReference type="ARBA" id="ARBA00004651"/>
    </source>
</evidence>
<feature type="transmembrane region" description="Helical" evidence="7">
    <location>
        <begin position="286"/>
        <end position="305"/>
    </location>
</feature>
<feature type="region of interest" description="Disordered" evidence="6">
    <location>
        <begin position="396"/>
        <end position="422"/>
    </location>
</feature>
<feature type="transmembrane region" description="Helical" evidence="7">
    <location>
        <begin position="373"/>
        <end position="393"/>
    </location>
</feature>
<dbReference type="PANTHER" id="PTHR43124">
    <property type="entry name" value="PURINE EFFLUX PUMP PBUE"/>
    <property type="match status" value="1"/>
</dbReference>
<keyword evidence="10" id="KW-1185">Reference proteome</keyword>
<dbReference type="PANTHER" id="PTHR43124:SF3">
    <property type="entry name" value="CHLORAMPHENICOL EFFLUX PUMP RV0191"/>
    <property type="match status" value="1"/>
</dbReference>
<feature type="transmembrane region" description="Helical" evidence="7">
    <location>
        <begin position="20"/>
        <end position="40"/>
    </location>
</feature>
<dbReference type="InterPro" id="IPR050189">
    <property type="entry name" value="MFS_Efflux_Transporters"/>
</dbReference>
<dbReference type="PROSITE" id="PS50850">
    <property type="entry name" value="MFS"/>
    <property type="match status" value="1"/>
</dbReference>
<evidence type="ECO:0000256" key="3">
    <source>
        <dbReference type="ARBA" id="ARBA00022692"/>
    </source>
</evidence>
<feature type="transmembrane region" description="Helical" evidence="7">
    <location>
        <begin position="346"/>
        <end position="367"/>
    </location>
</feature>
<dbReference type="SUPFAM" id="SSF103473">
    <property type="entry name" value="MFS general substrate transporter"/>
    <property type="match status" value="1"/>
</dbReference>
<feature type="transmembrane region" description="Helical" evidence="7">
    <location>
        <begin position="254"/>
        <end position="274"/>
    </location>
</feature>
<sequence>MTAETAITEQDTNRPPPLKAWSAVCAVALGIFALMTTELLPVGLLTPIAAELDVSAGTAGLMVTVPGVTAAAAAPTVTAALGRIDRRTILAALIGLMALANLASALAPTFAVLLAARVAVGAGIGGFWAIAGGLAVRLVPERHVARATAVVFGGVSTASLIGVPAGTFAGDLVSWRFAFGCVAALGAAALVLLLVLVPTLPAGPPSAFAGMRAAFAGNAGVRLGLAATALLVTGHFTAYTFVRPLLTGASGIEAGQVGMLLLGFGAAQLGGNALAGSLAGRNARTALLVIALVLTAALSAFSPLGSTPLSGAVLLLLWGLGYGGVSVGLQTWMIKSAPGAVESATALFVSAFNASIALGGAVGGLAVDRLSGSGALWCAAGLTAAAALAVALGRRPDAPDRSHSGHGPAAPRSDATSPTISR</sequence>
<evidence type="ECO:0000256" key="5">
    <source>
        <dbReference type="ARBA" id="ARBA00023136"/>
    </source>
</evidence>
<feature type="transmembrane region" description="Helical" evidence="7">
    <location>
        <begin position="311"/>
        <end position="334"/>
    </location>
</feature>
<feature type="transmembrane region" description="Helical" evidence="7">
    <location>
        <begin position="114"/>
        <end position="136"/>
    </location>
</feature>
<dbReference type="InterPro" id="IPR020846">
    <property type="entry name" value="MFS_dom"/>
</dbReference>
<dbReference type="InterPro" id="IPR036259">
    <property type="entry name" value="MFS_trans_sf"/>
</dbReference>
<dbReference type="Proteomes" id="UP000292235">
    <property type="component" value="Chromosome"/>
</dbReference>
<keyword evidence="5 7" id="KW-0472">Membrane</keyword>
<comment type="subcellular location">
    <subcellularLocation>
        <location evidence="1">Cell membrane</location>
        <topology evidence="1">Multi-pass membrane protein</topology>
    </subcellularLocation>
</comment>
<evidence type="ECO:0000256" key="7">
    <source>
        <dbReference type="SAM" id="Phobius"/>
    </source>
</evidence>
<feature type="transmembrane region" description="Helical" evidence="7">
    <location>
        <begin position="89"/>
        <end position="108"/>
    </location>
</feature>
<name>A0A4P6Q359_9ACTN</name>
<dbReference type="GO" id="GO:0022857">
    <property type="term" value="F:transmembrane transporter activity"/>
    <property type="evidence" value="ECO:0007669"/>
    <property type="project" value="InterPro"/>
</dbReference>
<feature type="transmembrane region" description="Helical" evidence="7">
    <location>
        <begin position="175"/>
        <end position="200"/>
    </location>
</feature>
<protein>
    <submittedName>
        <fullName evidence="9">Purine ribonucleoside efflux pump NepI</fullName>
    </submittedName>
</protein>
<feature type="transmembrane region" description="Helical" evidence="7">
    <location>
        <begin position="221"/>
        <end position="242"/>
    </location>
</feature>
<evidence type="ECO:0000313" key="9">
    <source>
        <dbReference type="EMBL" id="QBI55025.1"/>
    </source>
</evidence>
<evidence type="ECO:0000259" key="8">
    <source>
        <dbReference type="PROSITE" id="PS50850"/>
    </source>
</evidence>
<dbReference type="GO" id="GO:0005886">
    <property type="term" value="C:plasma membrane"/>
    <property type="evidence" value="ECO:0007669"/>
    <property type="project" value="UniProtKB-SubCell"/>
</dbReference>
<evidence type="ECO:0000313" key="10">
    <source>
        <dbReference type="Proteomes" id="UP000292235"/>
    </source>
</evidence>
<dbReference type="KEGG" id="strr:EKD16_16265"/>
<keyword evidence="3 7" id="KW-0812">Transmembrane</keyword>
<feature type="transmembrane region" description="Helical" evidence="7">
    <location>
        <begin position="60"/>
        <end position="82"/>
    </location>
</feature>
<organism evidence="9 10">
    <name type="scientific">Streptomonospora litoralis</name>
    <dbReference type="NCBI Taxonomy" id="2498135"/>
    <lineage>
        <taxon>Bacteria</taxon>
        <taxon>Bacillati</taxon>
        <taxon>Actinomycetota</taxon>
        <taxon>Actinomycetes</taxon>
        <taxon>Streptosporangiales</taxon>
        <taxon>Nocardiopsidaceae</taxon>
        <taxon>Streptomonospora</taxon>
    </lineage>
</organism>
<dbReference type="CDD" id="cd17324">
    <property type="entry name" value="MFS_NepI_like"/>
    <property type="match status" value="1"/>
</dbReference>
<dbReference type="Pfam" id="PF07690">
    <property type="entry name" value="MFS_1"/>
    <property type="match status" value="1"/>
</dbReference>
<evidence type="ECO:0000256" key="6">
    <source>
        <dbReference type="SAM" id="MobiDB-lite"/>
    </source>
</evidence>
<reference evidence="9 10" key="1">
    <citation type="submission" date="2019-02" db="EMBL/GenBank/DDBJ databases">
        <authorList>
            <person name="Khodamoradi S."/>
            <person name="Hahnke R.L."/>
            <person name="Kaempfer P."/>
            <person name="Schumann P."/>
            <person name="Rohde M."/>
            <person name="Steinert M."/>
            <person name="Luzhetskyy A."/>
            <person name="Wink J."/>
            <person name="Ruckert C."/>
        </authorList>
    </citation>
    <scope>NUCLEOTIDE SEQUENCE [LARGE SCALE GENOMIC DNA]</scope>
    <source>
        <strain evidence="9 10">M2</strain>
    </source>
</reference>
<proteinExistence type="predicted"/>
<keyword evidence="2" id="KW-1003">Cell membrane</keyword>
<dbReference type="RefSeq" id="WP_242676993.1">
    <property type="nucleotide sequence ID" value="NZ_CP036455.1"/>
</dbReference>
<feature type="domain" description="Major facilitator superfamily (MFS) profile" evidence="8">
    <location>
        <begin position="23"/>
        <end position="398"/>
    </location>
</feature>
<dbReference type="Gene3D" id="1.20.1250.20">
    <property type="entry name" value="MFS general substrate transporter like domains"/>
    <property type="match status" value="2"/>
</dbReference>
<dbReference type="InterPro" id="IPR011701">
    <property type="entry name" value="MFS"/>
</dbReference>
<feature type="transmembrane region" description="Helical" evidence="7">
    <location>
        <begin position="148"/>
        <end position="169"/>
    </location>
</feature>
<evidence type="ECO:0000256" key="4">
    <source>
        <dbReference type="ARBA" id="ARBA00022989"/>
    </source>
</evidence>
<evidence type="ECO:0000256" key="2">
    <source>
        <dbReference type="ARBA" id="ARBA00022475"/>
    </source>
</evidence>
<dbReference type="EMBL" id="CP036455">
    <property type="protein sequence ID" value="QBI55025.1"/>
    <property type="molecule type" value="Genomic_DNA"/>
</dbReference>
<dbReference type="AlphaFoldDB" id="A0A4P6Q359"/>
<keyword evidence="4 7" id="KW-1133">Transmembrane helix</keyword>
<gene>
    <name evidence="9" type="primary">nepI</name>
    <name evidence="9" type="ORF">EKD16_16265</name>
</gene>